<dbReference type="HAMAP" id="MF_01161">
    <property type="entry name" value="tRNA_Ile_lys_synt"/>
    <property type="match status" value="1"/>
</dbReference>
<organism evidence="8 9">
    <name type="scientific">Exophiala aquamarina CBS 119918</name>
    <dbReference type="NCBI Taxonomy" id="1182545"/>
    <lineage>
        <taxon>Eukaryota</taxon>
        <taxon>Fungi</taxon>
        <taxon>Dikarya</taxon>
        <taxon>Ascomycota</taxon>
        <taxon>Pezizomycotina</taxon>
        <taxon>Eurotiomycetes</taxon>
        <taxon>Chaetothyriomycetidae</taxon>
        <taxon>Chaetothyriales</taxon>
        <taxon>Herpotrichiellaceae</taxon>
        <taxon>Exophiala</taxon>
    </lineage>
</organism>
<feature type="domain" description="tRNA(Ile)-lysidine/2-thiocytidine synthase N-terminal" evidence="7">
    <location>
        <begin position="36"/>
        <end position="290"/>
    </location>
</feature>
<dbReference type="OrthoDB" id="434144at2759"/>
<dbReference type="GO" id="GO:0008033">
    <property type="term" value="P:tRNA processing"/>
    <property type="evidence" value="ECO:0007669"/>
    <property type="project" value="UniProtKB-KW"/>
</dbReference>
<dbReference type="GO" id="GO:0005524">
    <property type="term" value="F:ATP binding"/>
    <property type="evidence" value="ECO:0007669"/>
    <property type="project" value="UniProtKB-KW"/>
</dbReference>
<dbReference type="Pfam" id="PF01171">
    <property type="entry name" value="ATP_bind_3"/>
    <property type="match status" value="1"/>
</dbReference>
<evidence type="ECO:0000313" key="9">
    <source>
        <dbReference type="Proteomes" id="UP000027920"/>
    </source>
</evidence>
<dbReference type="GeneID" id="25284718"/>
<dbReference type="CDD" id="cd01992">
    <property type="entry name" value="TilS_N"/>
    <property type="match status" value="1"/>
</dbReference>
<proteinExistence type="inferred from homology"/>
<dbReference type="Proteomes" id="UP000027920">
    <property type="component" value="Unassembled WGS sequence"/>
</dbReference>
<evidence type="ECO:0000256" key="6">
    <source>
        <dbReference type="ARBA" id="ARBA00048539"/>
    </source>
</evidence>
<name>A0A072PEL7_9EURO</name>
<dbReference type="VEuPathDB" id="FungiDB:A1O9_09810"/>
<dbReference type="RefSeq" id="XP_013256605.1">
    <property type="nucleotide sequence ID" value="XM_013401151.1"/>
</dbReference>
<dbReference type="InterPro" id="IPR012795">
    <property type="entry name" value="tRNA_Ile_lys_synt_N"/>
</dbReference>
<evidence type="ECO:0000259" key="7">
    <source>
        <dbReference type="Pfam" id="PF01171"/>
    </source>
</evidence>
<dbReference type="AlphaFoldDB" id="A0A072PEL7"/>
<gene>
    <name evidence="8" type="ORF">A1O9_09810</name>
</gene>
<evidence type="ECO:0000256" key="4">
    <source>
        <dbReference type="ARBA" id="ARBA00022741"/>
    </source>
</evidence>
<accession>A0A072PEL7</accession>
<keyword evidence="4" id="KW-0547">Nucleotide-binding</keyword>
<dbReference type="InterPro" id="IPR012094">
    <property type="entry name" value="tRNA_Ile_lys_synt"/>
</dbReference>
<keyword evidence="3" id="KW-0819">tRNA processing</keyword>
<evidence type="ECO:0000313" key="8">
    <source>
        <dbReference type="EMBL" id="KEF54015.1"/>
    </source>
</evidence>
<evidence type="ECO:0000256" key="1">
    <source>
        <dbReference type="ARBA" id="ARBA00013267"/>
    </source>
</evidence>
<protein>
    <recommendedName>
        <fullName evidence="1">tRNA(Ile)-lysidine synthetase</fullName>
        <ecNumber evidence="1">6.3.4.19</ecNumber>
    </recommendedName>
</protein>
<comment type="caution">
    <text evidence="8">The sequence shown here is derived from an EMBL/GenBank/DDBJ whole genome shotgun (WGS) entry which is preliminary data.</text>
</comment>
<keyword evidence="5" id="KW-0067">ATP-binding</keyword>
<comment type="catalytic activity">
    <reaction evidence="6">
        <text>cytidine(34) in tRNA(Ile2) + L-lysine + ATP = lysidine(34) in tRNA(Ile2) + AMP + diphosphate + H(+)</text>
        <dbReference type="Rhea" id="RHEA:43744"/>
        <dbReference type="Rhea" id="RHEA-COMP:10625"/>
        <dbReference type="Rhea" id="RHEA-COMP:10670"/>
        <dbReference type="ChEBI" id="CHEBI:15378"/>
        <dbReference type="ChEBI" id="CHEBI:30616"/>
        <dbReference type="ChEBI" id="CHEBI:32551"/>
        <dbReference type="ChEBI" id="CHEBI:33019"/>
        <dbReference type="ChEBI" id="CHEBI:82748"/>
        <dbReference type="ChEBI" id="CHEBI:83665"/>
        <dbReference type="ChEBI" id="CHEBI:456215"/>
        <dbReference type="EC" id="6.3.4.19"/>
    </reaction>
</comment>
<dbReference type="InterPro" id="IPR011063">
    <property type="entry name" value="TilS/TtcA_N"/>
</dbReference>
<dbReference type="PANTHER" id="PTHR43033">
    <property type="entry name" value="TRNA(ILE)-LYSIDINE SYNTHASE-RELATED"/>
    <property type="match status" value="1"/>
</dbReference>
<dbReference type="Gene3D" id="3.40.50.620">
    <property type="entry name" value="HUPs"/>
    <property type="match status" value="1"/>
</dbReference>
<dbReference type="GO" id="GO:0032267">
    <property type="term" value="F:tRNA(Ile)-lysidine synthase activity"/>
    <property type="evidence" value="ECO:0007669"/>
    <property type="project" value="UniProtKB-EC"/>
</dbReference>
<evidence type="ECO:0000256" key="3">
    <source>
        <dbReference type="ARBA" id="ARBA00022694"/>
    </source>
</evidence>
<dbReference type="InterPro" id="IPR014729">
    <property type="entry name" value="Rossmann-like_a/b/a_fold"/>
</dbReference>
<keyword evidence="2" id="KW-0436">Ligase</keyword>
<dbReference type="SUPFAM" id="SSF52402">
    <property type="entry name" value="Adenine nucleotide alpha hydrolases-like"/>
    <property type="match status" value="1"/>
</dbReference>
<dbReference type="STRING" id="1182545.A0A072PEL7"/>
<dbReference type="PANTHER" id="PTHR43033:SF1">
    <property type="entry name" value="TRNA(ILE)-LYSIDINE SYNTHASE-RELATED"/>
    <property type="match status" value="1"/>
</dbReference>
<evidence type="ECO:0000256" key="2">
    <source>
        <dbReference type="ARBA" id="ARBA00022598"/>
    </source>
</evidence>
<reference evidence="8 9" key="1">
    <citation type="submission" date="2013-03" db="EMBL/GenBank/DDBJ databases">
        <title>The Genome Sequence of Exophiala aquamarina CBS 119918.</title>
        <authorList>
            <consortium name="The Broad Institute Genomics Platform"/>
            <person name="Cuomo C."/>
            <person name="de Hoog S."/>
            <person name="Gorbushina A."/>
            <person name="Walker B."/>
            <person name="Young S.K."/>
            <person name="Zeng Q."/>
            <person name="Gargeya S."/>
            <person name="Fitzgerald M."/>
            <person name="Haas B."/>
            <person name="Abouelleil A."/>
            <person name="Allen A.W."/>
            <person name="Alvarado L."/>
            <person name="Arachchi H.M."/>
            <person name="Berlin A.M."/>
            <person name="Chapman S.B."/>
            <person name="Gainer-Dewar J."/>
            <person name="Goldberg J."/>
            <person name="Griggs A."/>
            <person name="Gujja S."/>
            <person name="Hansen M."/>
            <person name="Howarth C."/>
            <person name="Imamovic A."/>
            <person name="Ireland A."/>
            <person name="Larimer J."/>
            <person name="McCowan C."/>
            <person name="Murphy C."/>
            <person name="Pearson M."/>
            <person name="Poon T.W."/>
            <person name="Priest M."/>
            <person name="Roberts A."/>
            <person name="Saif S."/>
            <person name="Shea T."/>
            <person name="Sisk P."/>
            <person name="Sykes S."/>
            <person name="Wortman J."/>
            <person name="Nusbaum C."/>
            <person name="Birren B."/>
        </authorList>
    </citation>
    <scope>NUCLEOTIDE SEQUENCE [LARGE SCALE GENOMIC DNA]</scope>
    <source>
        <strain evidence="8 9">CBS 119918</strain>
    </source>
</reference>
<dbReference type="HOGENOM" id="CLU_015599_1_0_1"/>
<keyword evidence="9" id="KW-1185">Reference proteome</keyword>
<dbReference type="EC" id="6.3.4.19" evidence="1"/>
<dbReference type="EMBL" id="AMGV01000011">
    <property type="protein sequence ID" value="KEF54015.1"/>
    <property type="molecule type" value="Genomic_DNA"/>
</dbReference>
<sequence length="628" mass="70613">MTVRQSAVQVTDLLTGVKKLWETSLLKKACSAPTRIGVCVSGGPDSMALAYLLSRIPQVDPSIRIEPIAFIVNHNARPGSRLEAERVGTQLRTHGKAPMASQDISTETPIDIESRILHMRWPEETNPLALPDFEMMARYSRYQLIAQAAIREKIQHLFLGHHLDDQLETIIMRLVRNTSFSFLAIKGMAETSRIPCCENIRGANESLDFPSADGHLPPDKAPQQETESWPFAANYGSPVGISELHGLQLHRPLLEFKKSQLIGTCQQHKVQYVSDETNFDPTITMRNAVRYMRAKFNLPRALQATSLLNLMAAAREHSRSLESRGNELASHFQIVEFDLRVGSMIVQLPQDLASVCERDLEGTSHALSSLTSVISPQPRDATPSLVPQARCLEFISILSSIRPQIPVSKKSGEAISTRQTLQGATLQIQQTQIEQLANTPGMGPGQSRWRLSRPTMRYDEIKAVEQKFEPEFGNHEGDSSGAWSKWILWDHRYWIRVRSRIATDLSHVAIRNFRREDVHCIVSKGPPNWRNFKSTLREVAPGNMRWTLPILTFADEISAFPTLNVRVQNSANGRGEGGDLPAHPPVLEWEMCYKVIDKPFIQAQKSKIVWKNLADAYDSNQRRAFVSA</sequence>
<evidence type="ECO:0000256" key="5">
    <source>
        <dbReference type="ARBA" id="ARBA00022840"/>
    </source>
</evidence>